<feature type="domain" description="HAMP" evidence="10">
    <location>
        <begin position="180"/>
        <end position="234"/>
    </location>
</feature>
<comment type="subcellular location">
    <subcellularLocation>
        <location evidence="2">Membrane</location>
    </subcellularLocation>
</comment>
<dbReference type="CDD" id="cd06225">
    <property type="entry name" value="HAMP"/>
    <property type="match status" value="1"/>
</dbReference>
<dbReference type="InterPro" id="IPR050482">
    <property type="entry name" value="Sensor_HK_TwoCompSys"/>
</dbReference>
<dbReference type="GO" id="GO:0016020">
    <property type="term" value="C:membrane"/>
    <property type="evidence" value="ECO:0007669"/>
    <property type="project" value="UniProtKB-SubCell"/>
</dbReference>
<evidence type="ECO:0000313" key="11">
    <source>
        <dbReference type="EMBL" id="ASG24198.1"/>
    </source>
</evidence>
<name>A0A248K1A1_9PROT</name>
<dbReference type="KEGG" id="nao:Y958_25115"/>
<dbReference type="RefSeq" id="WP_088874640.1">
    <property type="nucleotide sequence ID" value="NZ_CP022112.1"/>
</dbReference>
<comment type="catalytic activity">
    <reaction evidence="1">
        <text>ATP + protein L-histidine = ADP + protein N-phospho-L-histidine.</text>
        <dbReference type="EC" id="2.7.13.3"/>
    </reaction>
</comment>
<evidence type="ECO:0000256" key="5">
    <source>
        <dbReference type="ARBA" id="ARBA00022679"/>
    </source>
</evidence>
<dbReference type="InterPro" id="IPR003660">
    <property type="entry name" value="HAMP_dom"/>
</dbReference>
<dbReference type="Pfam" id="PF02518">
    <property type="entry name" value="HATPase_c"/>
    <property type="match status" value="1"/>
</dbReference>
<evidence type="ECO:0000259" key="10">
    <source>
        <dbReference type="PROSITE" id="PS50885"/>
    </source>
</evidence>
<proteinExistence type="predicted"/>
<evidence type="ECO:0000256" key="1">
    <source>
        <dbReference type="ARBA" id="ARBA00000085"/>
    </source>
</evidence>
<evidence type="ECO:0000259" key="9">
    <source>
        <dbReference type="PROSITE" id="PS50109"/>
    </source>
</evidence>
<dbReference type="InterPro" id="IPR011712">
    <property type="entry name" value="Sig_transdc_His_kin_sub3_dim/P"/>
</dbReference>
<dbReference type="PANTHER" id="PTHR24421:SF58">
    <property type="entry name" value="SIGNAL TRANSDUCTION HISTIDINE-PROTEIN KINASE_PHOSPHATASE UHPB"/>
    <property type="match status" value="1"/>
</dbReference>
<dbReference type="SUPFAM" id="SSF55874">
    <property type="entry name" value="ATPase domain of HSP90 chaperone/DNA topoisomerase II/histidine kinase"/>
    <property type="match status" value="1"/>
</dbReference>
<dbReference type="InterPro" id="IPR003594">
    <property type="entry name" value="HATPase_dom"/>
</dbReference>
<keyword evidence="5" id="KW-0808">Transferase</keyword>
<dbReference type="EMBL" id="CP022112">
    <property type="protein sequence ID" value="ASG24198.1"/>
    <property type="molecule type" value="Genomic_DNA"/>
</dbReference>
<sequence length="460" mass="48607">MSLRIRLVLSIALLLLVSLATGGAAAWLRAERSVRTEMEAALSVGQHTVGSALAHLAGRPAPQDRSDEDITVMLTRLVGAFNGDRHLRVSLRQPGGGVVASSRLAVPDHPAPAWFVRSLDVPQLSAEVPLPGFSGQGLWLRLETDPSGEVSEVWGELGDDAVMMMLFSALALPMVYWTLGRALRSVDRLSKAFAQVAETGMETARPVAEAGPPELRRLAVGFNRMIERLAAAEARNRRLHEQLQTIQEEERADLARDLHDEVGPYLFAINVDVTALMAAAERAGDAAMRDQARSAREAVTHVQQEVKAILARLRPPGLSDLGLRAALENLAAFWRARRPDVAIAVTVAPGPHLGEAGDTAIYRVVQESLSNAIRHGRPRAVSVGVASSAGGITIDIADDGDGLPAGAPPSTGYGLRGMAERVAALGGSLTVANRPEGGVRVHAVLPSATGISALATPEAA</sequence>
<evidence type="ECO:0000256" key="4">
    <source>
        <dbReference type="ARBA" id="ARBA00022553"/>
    </source>
</evidence>
<dbReference type="InterPro" id="IPR036890">
    <property type="entry name" value="HATPase_C_sf"/>
</dbReference>
<dbReference type="GO" id="GO:0000155">
    <property type="term" value="F:phosphorelay sensor kinase activity"/>
    <property type="evidence" value="ECO:0007669"/>
    <property type="project" value="InterPro"/>
</dbReference>
<dbReference type="SMART" id="SM00304">
    <property type="entry name" value="HAMP"/>
    <property type="match status" value="1"/>
</dbReference>
<protein>
    <recommendedName>
        <fullName evidence="3">histidine kinase</fullName>
        <ecNumber evidence="3">2.7.13.3</ecNumber>
    </recommendedName>
</protein>
<dbReference type="InterPro" id="IPR005467">
    <property type="entry name" value="His_kinase_dom"/>
</dbReference>
<gene>
    <name evidence="11" type="ORF">Y958_25115</name>
</gene>
<dbReference type="EC" id="2.7.13.3" evidence="3"/>
<evidence type="ECO:0000256" key="3">
    <source>
        <dbReference type="ARBA" id="ARBA00012438"/>
    </source>
</evidence>
<keyword evidence="4" id="KW-0597">Phosphoprotein</keyword>
<keyword evidence="8" id="KW-0175">Coiled coil</keyword>
<keyword evidence="7" id="KW-0902">Two-component regulatory system</keyword>
<evidence type="ECO:0000256" key="6">
    <source>
        <dbReference type="ARBA" id="ARBA00022777"/>
    </source>
</evidence>
<dbReference type="SMART" id="SM00387">
    <property type="entry name" value="HATPase_c"/>
    <property type="match status" value="1"/>
</dbReference>
<evidence type="ECO:0000256" key="7">
    <source>
        <dbReference type="ARBA" id="ARBA00023012"/>
    </source>
</evidence>
<feature type="coiled-coil region" evidence="8">
    <location>
        <begin position="222"/>
        <end position="249"/>
    </location>
</feature>
<evidence type="ECO:0000256" key="2">
    <source>
        <dbReference type="ARBA" id="ARBA00004370"/>
    </source>
</evidence>
<dbReference type="AlphaFoldDB" id="A0A248K1A1"/>
<dbReference type="Pfam" id="PF07730">
    <property type="entry name" value="HisKA_3"/>
    <property type="match status" value="1"/>
</dbReference>
<dbReference type="Gene3D" id="1.20.5.1930">
    <property type="match status" value="1"/>
</dbReference>
<dbReference type="PROSITE" id="PS50109">
    <property type="entry name" value="HIS_KIN"/>
    <property type="match status" value="1"/>
</dbReference>
<feature type="domain" description="Histidine kinase" evidence="9">
    <location>
        <begin position="257"/>
        <end position="449"/>
    </location>
</feature>
<accession>A0A248K1A1</accession>
<organism evidence="11 12">
    <name type="scientific">Nitrospirillum viridazoti CBAmc</name>
    <dbReference type="NCBI Taxonomy" id="1441467"/>
    <lineage>
        <taxon>Bacteria</taxon>
        <taxon>Pseudomonadati</taxon>
        <taxon>Pseudomonadota</taxon>
        <taxon>Alphaproteobacteria</taxon>
        <taxon>Rhodospirillales</taxon>
        <taxon>Azospirillaceae</taxon>
        <taxon>Nitrospirillum</taxon>
        <taxon>Nitrospirillum viridazoti</taxon>
    </lineage>
</organism>
<keyword evidence="12" id="KW-1185">Reference proteome</keyword>
<dbReference type="GO" id="GO:0046983">
    <property type="term" value="F:protein dimerization activity"/>
    <property type="evidence" value="ECO:0007669"/>
    <property type="project" value="InterPro"/>
</dbReference>
<dbReference type="PANTHER" id="PTHR24421">
    <property type="entry name" value="NITRATE/NITRITE SENSOR PROTEIN NARX-RELATED"/>
    <property type="match status" value="1"/>
</dbReference>
<dbReference type="Pfam" id="PF00672">
    <property type="entry name" value="HAMP"/>
    <property type="match status" value="1"/>
</dbReference>
<dbReference type="Gene3D" id="3.30.565.10">
    <property type="entry name" value="Histidine kinase-like ATPase, C-terminal domain"/>
    <property type="match status" value="1"/>
</dbReference>
<keyword evidence="6 11" id="KW-0418">Kinase</keyword>
<evidence type="ECO:0000313" key="12">
    <source>
        <dbReference type="Proteomes" id="UP000197153"/>
    </source>
</evidence>
<reference evidence="11 12" key="1">
    <citation type="submission" date="2017-06" db="EMBL/GenBank/DDBJ databases">
        <title>Complete genome sequence of Nitrospirillum amazonense strain CBAmC, an endophytic nitrogen-fixing and plant growth-promoting bacterium, isolated from sugarcane.</title>
        <authorList>
            <person name="Schwab S."/>
            <person name="dos Santos Teixeira K.R."/>
            <person name="Simoes Araujo J.L."/>
            <person name="Soares Vidal M."/>
            <person name="Borges de Freitas H.R."/>
            <person name="Rivello Crivelaro A.L."/>
            <person name="Bueno de Camargo Nunes A."/>
            <person name="dos Santos C.M."/>
            <person name="Palmeira da Silva Rosa D."/>
            <person name="da Silva Padilha D."/>
            <person name="da Silva E."/>
            <person name="Araujo Terra L."/>
            <person name="Soares Mendes V."/>
            <person name="Farinelli L."/>
            <person name="Magalhaes Cruz L."/>
            <person name="Baldani J.I."/>
        </authorList>
    </citation>
    <scope>NUCLEOTIDE SEQUENCE [LARGE SCALE GENOMIC DNA]</scope>
    <source>
        <strain evidence="11 12">CBAmC</strain>
    </source>
</reference>
<dbReference type="Proteomes" id="UP000197153">
    <property type="component" value="Chromosome 3"/>
</dbReference>
<dbReference type="PROSITE" id="PS50885">
    <property type="entry name" value="HAMP"/>
    <property type="match status" value="1"/>
</dbReference>
<evidence type="ECO:0000256" key="8">
    <source>
        <dbReference type="SAM" id="Coils"/>
    </source>
</evidence>
<dbReference type="CDD" id="cd16917">
    <property type="entry name" value="HATPase_UhpB-NarQ-NarX-like"/>
    <property type="match status" value="1"/>
</dbReference>